<dbReference type="Gramene" id="OE9A010792T1">
    <property type="protein sequence ID" value="OE9A010792C1"/>
    <property type="gene ID" value="OE9A010792"/>
</dbReference>
<feature type="non-terminal residue" evidence="1">
    <location>
        <position position="1"/>
    </location>
</feature>
<gene>
    <name evidence="1" type="ORF">OLEA9_A010792</name>
</gene>
<sequence length="122" mass="14026">HHNWKRISGDSVYYCLVEVVDHWWLHQYLLFNLWQSATKETCHTTLLALGADESSQWYCRPTLVPTLLMVKRDATLLRHQLVLTILRHTAVLCVDPAILRCNAAVLRVLGSDSGGEMVWLDQ</sequence>
<name>A0A8S0UCA4_OLEEU</name>
<dbReference type="Proteomes" id="UP000594638">
    <property type="component" value="Unassembled WGS sequence"/>
</dbReference>
<accession>A0A8S0UCA4</accession>
<dbReference type="AlphaFoldDB" id="A0A8S0UCA4"/>
<comment type="caution">
    <text evidence="1">The sequence shown here is derived from an EMBL/GenBank/DDBJ whole genome shotgun (WGS) entry which is preliminary data.</text>
</comment>
<organism evidence="1 2">
    <name type="scientific">Olea europaea subsp. europaea</name>
    <dbReference type="NCBI Taxonomy" id="158383"/>
    <lineage>
        <taxon>Eukaryota</taxon>
        <taxon>Viridiplantae</taxon>
        <taxon>Streptophyta</taxon>
        <taxon>Embryophyta</taxon>
        <taxon>Tracheophyta</taxon>
        <taxon>Spermatophyta</taxon>
        <taxon>Magnoliopsida</taxon>
        <taxon>eudicotyledons</taxon>
        <taxon>Gunneridae</taxon>
        <taxon>Pentapetalae</taxon>
        <taxon>asterids</taxon>
        <taxon>lamiids</taxon>
        <taxon>Lamiales</taxon>
        <taxon>Oleaceae</taxon>
        <taxon>Oleeae</taxon>
        <taxon>Olea</taxon>
    </lineage>
</organism>
<evidence type="ECO:0000313" key="1">
    <source>
        <dbReference type="EMBL" id="CAA3016939.1"/>
    </source>
</evidence>
<proteinExistence type="predicted"/>
<reference evidence="1 2" key="1">
    <citation type="submission" date="2019-12" db="EMBL/GenBank/DDBJ databases">
        <authorList>
            <person name="Alioto T."/>
            <person name="Alioto T."/>
            <person name="Gomez Garrido J."/>
        </authorList>
    </citation>
    <scope>NUCLEOTIDE SEQUENCE [LARGE SCALE GENOMIC DNA]</scope>
</reference>
<evidence type="ECO:0000313" key="2">
    <source>
        <dbReference type="Proteomes" id="UP000594638"/>
    </source>
</evidence>
<keyword evidence="2" id="KW-1185">Reference proteome</keyword>
<protein>
    <submittedName>
        <fullName evidence="1">Uncharacterized protein</fullName>
    </submittedName>
</protein>
<dbReference type="EMBL" id="CACTIH010007659">
    <property type="protein sequence ID" value="CAA3016939.1"/>
    <property type="molecule type" value="Genomic_DNA"/>
</dbReference>